<dbReference type="Proteomes" id="UP000827549">
    <property type="component" value="Chromosome 2"/>
</dbReference>
<protein>
    <submittedName>
        <fullName evidence="2">Uncharacterized protein</fullName>
    </submittedName>
</protein>
<proteinExistence type="predicted"/>
<evidence type="ECO:0000256" key="1">
    <source>
        <dbReference type="SAM" id="MobiDB-lite"/>
    </source>
</evidence>
<evidence type="ECO:0000313" key="2">
    <source>
        <dbReference type="EMBL" id="WOO79116.1"/>
    </source>
</evidence>
<sequence length="167" mass="16653">MLPSVLLLINWENPWYTCTATCGDTQALADSITIAHGCPPATVDGIEVCYNCLLALPDNFRDALLPAMSNLRDGCKKLGKTTAVDNGPEPTAADDEDDAMPTPSGGTVVVYTPANATATPSAGGVNASTSGGASPSVSPSAKPSSAGTAAGVSIGALVALVATYALL</sequence>
<accession>A0AAF0Y759</accession>
<dbReference type="RefSeq" id="XP_062625148.1">
    <property type="nucleotide sequence ID" value="XM_062769164.1"/>
</dbReference>
<reference evidence="2" key="1">
    <citation type="submission" date="2023-10" db="EMBL/GenBank/DDBJ databases">
        <authorList>
            <person name="Noh H."/>
        </authorList>
    </citation>
    <scope>NUCLEOTIDE SEQUENCE</scope>
    <source>
        <strain evidence="2">DUCC4014</strain>
    </source>
</reference>
<organism evidence="2 3">
    <name type="scientific">Vanrija pseudolonga</name>
    <dbReference type="NCBI Taxonomy" id="143232"/>
    <lineage>
        <taxon>Eukaryota</taxon>
        <taxon>Fungi</taxon>
        <taxon>Dikarya</taxon>
        <taxon>Basidiomycota</taxon>
        <taxon>Agaricomycotina</taxon>
        <taxon>Tremellomycetes</taxon>
        <taxon>Trichosporonales</taxon>
        <taxon>Trichosporonaceae</taxon>
        <taxon>Vanrija</taxon>
    </lineage>
</organism>
<name>A0AAF0Y759_9TREE</name>
<gene>
    <name evidence="2" type="ORF">LOC62_02G002652</name>
</gene>
<evidence type="ECO:0000313" key="3">
    <source>
        <dbReference type="Proteomes" id="UP000827549"/>
    </source>
</evidence>
<dbReference type="AlphaFoldDB" id="A0AAF0Y759"/>
<feature type="region of interest" description="Disordered" evidence="1">
    <location>
        <begin position="120"/>
        <end position="145"/>
    </location>
</feature>
<feature type="compositionally biased region" description="Low complexity" evidence="1">
    <location>
        <begin position="127"/>
        <end position="145"/>
    </location>
</feature>
<dbReference type="EMBL" id="CP086715">
    <property type="protein sequence ID" value="WOO79116.1"/>
    <property type="molecule type" value="Genomic_DNA"/>
</dbReference>
<dbReference type="GeneID" id="87805899"/>
<feature type="region of interest" description="Disordered" evidence="1">
    <location>
        <begin position="80"/>
        <end position="108"/>
    </location>
</feature>
<keyword evidence="3" id="KW-1185">Reference proteome</keyword>